<keyword evidence="4" id="KW-0479">Metal-binding</keyword>
<dbReference type="PANTHER" id="PTHR22937">
    <property type="entry name" value="E3 UBIQUITIN-PROTEIN LIGASE RNF165"/>
    <property type="match status" value="1"/>
</dbReference>
<dbReference type="InterPro" id="IPR045191">
    <property type="entry name" value="MBR1/2-like"/>
</dbReference>
<protein>
    <recommendedName>
        <fullName evidence="2">RING-type E3 ubiquitin transferase</fullName>
        <ecNumber evidence="2">2.3.2.27</ecNumber>
    </recommendedName>
</protein>
<feature type="non-terminal residue" evidence="10">
    <location>
        <position position="1"/>
    </location>
</feature>
<dbReference type="PANTHER" id="PTHR22937:SF65">
    <property type="entry name" value="E3 UBIQUITIN-PROTEIN LIGASE ARK2C"/>
    <property type="match status" value="1"/>
</dbReference>
<dbReference type="EC" id="2.3.2.27" evidence="2"/>
<evidence type="ECO:0000256" key="2">
    <source>
        <dbReference type="ARBA" id="ARBA00012483"/>
    </source>
</evidence>
<sequence>EEYEERDELGSLKCSHSYHEACIKQWLLQKNKCPVCNISVIS</sequence>
<evidence type="ECO:0000256" key="6">
    <source>
        <dbReference type="ARBA" id="ARBA00022786"/>
    </source>
</evidence>
<dbReference type="GO" id="GO:0061630">
    <property type="term" value="F:ubiquitin protein ligase activity"/>
    <property type="evidence" value="ECO:0007669"/>
    <property type="project" value="UniProtKB-EC"/>
</dbReference>
<dbReference type="AlphaFoldDB" id="H9MDI1"/>
<dbReference type="GO" id="GO:0008270">
    <property type="term" value="F:zinc ion binding"/>
    <property type="evidence" value="ECO:0007669"/>
    <property type="project" value="UniProtKB-KW"/>
</dbReference>
<evidence type="ECO:0000313" key="10">
    <source>
        <dbReference type="EMBL" id="AEW09178.1"/>
    </source>
</evidence>
<evidence type="ECO:0000256" key="8">
    <source>
        <dbReference type="PROSITE-ProRule" id="PRU00175"/>
    </source>
</evidence>
<keyword evidence="6" id="KW-0833">Ubl conjugation pathway</keyword>
<evidence type="ECO:0000256" key="5">
    <source>
        <dbReference type="ARBA" id="ARBA00022771"/>
    </source>
</evidence>
<evidence type="ECO:0000256" key="4">
    <source>
        <dbReference type="ARBA" id="ARBA00022723"/>
    </source>
</evidence>
<evidence type="ECO:0000256" key="7">
    <source>
        <dbReference type="ARBA" id="ARBA00022833"/>
    </source>
</evidence>
<keyword evidence="3" id="KW-0808">Transferase</keyword>
<name>H9MDI1_PINRA</name>
<gene>
    <name evidence="10" type="ORF">CL4513Contig1_04</name>
</gene>
<dbReference type="InterPro" id="IPR013083">
    <property type="entry name" value="Znf_RING/FYVE/PHD"/>
</dbReference>
<organism evidence="10">
    <name type="scientific">Pinus radiata</name>
    <name type="common">Monterey pine</name>
    <name type="synonym">Pinus insignis</name>
    <dbReference type="NCBI Taxonomy" id="3347"/>
    <lineage>
        <taxon>Eukaryota</taxon>
        <taxon>Viridiplantae</taxon>
        <taxon>Streptophyta</taxon>
        <taxon>Embryophyta</taxon>
        <taxon>Tracheophyta</taxon>
        <taxon>Spermatophyta</taxon>
        <taxon>Pinopsida</taxon>
        <taxon>Pinidae</taxon>
        <taxon>Conifers I</taxon>
        <taxon>Pinales</taxon>
        <taxon>Pinaceae</taxon>
        <taxon>Pinus</taxon>
        <taxon>Pinus subgen. Pinus</taxon>
    </lineage>
</organism>
<proteinExistence type="predicted"/>
<evidence type="ECO:0000256" key="1">
    <source>
        <dbReference type="ARBA" id="ARBA00000900"/>
    </source>
</evidence>
<evidence type="ECO:0000256" key="3">
    <source>
        <dbReference type="ARBA" id="ARBA00022679"/>
    </source>
</evidence>
<dbReference type="Gene3D" id="3.30.40.10">
    <property type="entry name" value="Zinc/RING finger domain, C3HC4 (zinc finger)"/>
    <property type="match status" value="1"/>
</dbReference>
<keyword evidence="5 8" id="KW-0863">Zinc-finger</keyword>
<feature type="domain" description="RING-type" evidence="9">
    <location>
        <begin position="12"/>
        <end position="37"/>
    </location>
</feature>
<dbReference type="EMBL" id="JQ264275">
    <property type="protein sequence ID" value="AEW09178.1"/>
    <property type="molecule type" value="Genomic_DNA"/>
</dbReference>
<comment type="catalytic activity">
    <reaction evidence="1">
        <text>S-ubiquitinyl-[E2 ubiquitin-conjugating enzyme]-L-cysteine + [acceptor protein]-L-lysine = [E2 ubiquitin-conjugating enzyme]-L-cysteine + N(6)-ubiquitinyl-[acceptor protein]-L-lysine.</text>
        <dbReference type="EC" id="2.3.2.27"/>
    </reaction>
</comment>
<accession>H9MDI1</accession>
<reference evidence="10" key="1">
    <citation type="submission" date="2011-12" db="EMBL/GenBank/DDBJ databases">
        <title>Nucleotide Diversity and Divergence in the Loblolly Pine Gene Space.</title>
        <authorList>
            <person name="Neale D.B."/>
            <person name="Wegrzyn J.L."/>
            <person name="Lee J.M."/>
            <person name="Eckert A.J."/>
            <person name="Liechty J.D."/>
            <person name="Stevens K.A."/>
            <person name="Langley C.H."/>
        </authorList>
    </citation>
    <scope>NUCLEOTIDE SEQUENCE</scope>
    <source>
        <strain evidence="10">11699</strain>
        <tissue evidence="10">Megagametophyte</tissue>
    </source>
</reference>
<dbReference type="SUPFAM" id="SSF57850">
    <property type="entry name" value="RING/U-box"/>
    <property type="match status" value="1"/>
</dbReference>
<keyword evidence="7" id="KW-0862">Zinc</keyword>
<dbReference type="PROSITE" id="PS50089">
    <property type="entry name" value="ZF_RING_2"/>
    <property type="match status" value="1"/>
</dbReference>
<dbReference type="InterPro" id="IPR001841">
    <property type="entry name" value="Znf_RING"/>
</dbReference>
<evidence type="ECO:0000259" key="9">
    <source>
        <dbReference type="PROSITE" id="PS50089"/>
    </source>
</evidence>
<dbReference type="Pfam" id="PF13639">
    <property type="entry name" value="zf-RING_2"/>
    <property type="match status" value="1"/>
</dbReference>